<proteinExistence type="predicted"/>
<keyword evidence="2" id="KW-1185">Reference proteome</keyword>
<sequence>MVGQLNSIVMQPVIYGISLNYGQIGQLSTPTATDCKATVVTVKAYTYGSQNKAIVDVNPSTGALCAGTWNRNLNVIPDYTVCTATNPPASNSMTYLTAEANGVTSNPIPVYTHPVVTSVLLGTPTANCTTDPTTNCCPLAAANTITAPAYSGNSCISQGSTGQLVARVFAGTGTYDATTGTTTGTLQNISCQAGHLTYTANTSGLVSIDENGVATAELPGSTVITASVSNAGSSAGFFSTCPPASINLSVPNSSSTALSVNQNYAQPLTATVLDTRGVTLTGLSLEYVSTTPTTIPVASTGIVTPSYPGAASITAICQPATCNPSPFNQIGLFGNGKPLASNAIDITTPGTNSTLLYIASTDSRYLVPVDFTTSTLGTAVQLPYVPNSMVISEDGTSIYMGSSTELMVVSASTDGITRQDLTVPGTVLAVSPDNSTVVIADAARKLIYLEAAAGGVTSEYGWSGNGTPHAQWTPDSATVYITVSDPTTSSDQLLVYSTFTGWNNITPTPNSTGGNYPLDVAVTVPSIGAYLAGSPTTAVGYCPASTFTTTNDQTTVTNIFNPQADSNTAVTDRIAATNDGKHILGAAVSNMLLSDLQLTLPTGPCPSSGDALSFTSVATTSALSGITPTAITGVFPTSDSTAAVVTYTGTGGVLPWYAPSSAGTATPGTLTNITLSGTAIAPVAGVWSTDNLTFYAGTSGDNLVHLITRSAAGSTLSDSKTIAPNLPIDPNITNPTSTIAVPNLMVQKPRKTT</sequence>
<evidence type="ECO:0000313" key="2">
    <source>
        <dbReference type="Proteomes" id="UP000589520"/>
    </source>
</evidence>
<protein>
    <recommendedName>
        <fullName evidence="3">BIG2 domain-containing protein</fullName>
    </recommendedName>
</protein>
<dbReference type="SUPFAM" id="SSF69304">
    <property type="entry name" value="Tricorn protease N-terminal domain"/>
    <property type="match status" value="1"/>
</dbReference>
<reference evidence="1 2" key="1">
    <citation type="submission" date="2020-07" db="EMBL/GenBank/DDBJ databases">
        <title>Genomic Encyclopedia of Type Strains, Phase IV (KMG-V): Genome sequencing to study the core and pangenomes of soil and plant-associated prokaryotes.</title>
        <authorList>
            <person name="Whitman W."/>
        </authorList>
    </citation>
    <scope>NUCLEOTIDE SEQUENCE [LARGE SCALE GENOMIC DNA]</scope>
    <source>
        <strain evidence="1 2">X4EP2</strain>
    </source>
</reference>
<dbReference type="AlphaFoldDB" id="A0A7Y9PHL8"/>
<dbReference type="EMBL" id="JACCCW010000001">
    <property type="protein sequence ID" value="NYF79326.1"/>
    <property type="molecule type" value="Genomic_DNA"/>
</dbReference>
<organism evidence="1 2">
    <name type="scientific">Granulicella arctica</name>
    <dbReference type="NCBI Taxonomy" id="940613"/>
    <lineage>
        <taxon>Bacteria</taxon>
        <taxon>Pseudomonadati</taxon>
        <taxon>Acidobacteriota</taxon>
        <taxon>Terriglobia</taxon>
        <taxon>Terriglobales</taxon>
        <taxon>Acidobacteriaceae</taxon>
        <taxon>Granulicella</taxon>
    </lineage>
</organism>
<gene>
    <name evidence="1" type="ORF">HDF17_001613</name>
</gene>
<dbReference type="Proteomes" id="UP000589520">
    <property type="component" value="Unassembled WGS sequence"/>
</dbReference>
<name>A0A7Y9PHL8_9BACT</name>
<evidence type="ECO:0000313" key="1">
    <source>
        <dbReference type="EMBL" id="NYF79326.1"/>
    </source>
</evidence>
<accession>A0A7Y9PHL8</accession>
<evidence type="ECO:0008006" key="3">
    <source>
        <dbReference type="Google" id="ProtNLM"/>
    </source>
</evidence>
<comment type="caution">
    <text evidence="1">The sequence shown here is derived from an EMBL/GenBank/DDBJ whole genome shotgun (WGS) entry which is preliminary data.</text>
</comment>